<keyword evidence="6 8" id="KW-0472">Membrane</keyword>
<evidence type="ECO:0000256" key="4">
    <source>
        <dbReference type="ARBA" id="ARBA00022801"/>
    </source>
</evidence>
<evidence type="ECO:0000256" key="6">
    <source>
        <dbReference type="ARBA" id="ARBA00023136"/>
    </source>
</evidence>
<dbReference type="FunFam" id="1.20.144.10:FF:000001">
    <property type="entry name" value="Lipid phosphate phosphatase 2"/>
    <property type="match status" value="1"/>
</dbReference>
<dbReference type="GeneID" id="105041274"/>
<dbReference type="PANTHER" id="PTHR10165:SF203">
    <property type="entry name" value="LIPID PHOSPHATE PHOSPHATASE 3, CHLOROPLASTIC-RELATED"/>
    <property type="match status" value="1"/>
</dbReference>
<comment type="subcellular location">
    <subcellularLocation>
        <location evidence="1">Membrane</location>
        <topology evidence="1">Multi-pass membrane protein</topology>
    </subcellularLocation>
</comment>
<evidence type="ECO:0000256" key="3">
    <source>
        <dbReference type="ARBA" id="ARBA00022692"/>
    </source>
</evidence>
<dbReference type="Proteomes" id="UP000504607">
    <property type="component" value="Chromosome 3"/>
</dbReference>
<evidence type="ECO:0000256" key="1">
    <source>
        <dbReference type="ARBA" id="ARBA00004141"/>
    </source>
</evidence>
<dbReference type="CDD" id="cd03390">
    <property type="entry name" value="PAP2_containing_1_like"/>
    <property type="match status" value="1"/>
</dbReference>
<feature type="transmembrane region" description="Helical" evidence="8">
    <location>
        <begin position="240"/>
        <end position="258"/>
    </location>
</feature>
<dbReference type="SMART" id="SM00014">
    <property type="entry name" value="acidPPc"/>
    <property type="match status" value="1"/>
</dbReference>
<proteinExistence type="inferred from homology"/>
<comment type="similarity">
    <text evidence="2">Belongs to the PA-phosphatase related phosphoesterase family.</text>
</comment>
<dbReference type="OrthoDB" id="10030083at2759"/>
<dbReference type="GO" id="GO:0046839">
    <property type="term" value="P:phospholipid dephosphorylation"/>
    <property type="evidence" value="ECO:0007669"/>
    <property type="project" value="TreeGrafter"/>
</dbReference>
<feature type="transmembrane region" description="Helical" evidence="8">
    <location>
        <begin position="80"/>
        <end position="103"/>
    </location>
</feature>
<sequence>MLSCSMLGFRQRENMREIQLGSHTVQSHGVKMAKIHKHDWFIVIFLMMTVVTLNFIHPFYRFVGKDMMTDLKYPLKSNTVPVWAVPMISVMLPAAVFLAVYFLRRDVYDLHHAILGLLFSVLITGVITDALKDAVGRPRPDFYWRCFPDGKELYDKVTGKVICHGDRSLLKDGHKSFPSGHTSWSFAGLGFLALYLSGKIKAFDQRGHVAKLCIVFLPLLFASLIGISRVDDYRHHWQDVFAGGLLGIIMATFCYLQFYPAPYHTDGWGPYAYFQMLAESRASGSATNAANQQPEGSNNNRLPGAYHNNRTGANDLESGRL</sequence>
<feature type="transmembrane region" description="Helical" evidence="8">
    <location>
        <begin position="209"/>
        <end position="228"/>
    </location>
</feature>
<feature type="region of interest" description="Disordered" evidence="7">
    <location>
        <begin position="285"/>
        <end position="321"/>
    </location>
</feature>
<feature type="compositionally biased region" description="Polar residues" evidence="7">
    <location>
        <begin position="285"/>
        <end position="301"/>
    </location>
</feature>
<dbReference type="InterPro" id="IPR036938">
    <property type="entry name" value="PAP2/HPO_sf"/>
</dbReference>
<evidence type="ECO:0000313" key="10">
    <source>
        <dbReference type="Proteomes" id="UP000504607"/>
    </source>
</evidence>
<dbReference type="GO" id="GO:0016020">
    <property type="term" value="C:membrane"/>
    <property type="evidence" value="ECO:0007669"/>
    <property type="project" value="UniProtKB-SubCell"/>
</dbReference>
<dbReference type="PANTHER" id="PTHR10165">
    <property type="entry name" value="LIPID PHOSPHATE PHOSPHATASE"/>
    <property type="match status" value="1"/>
</dbReference>
<dbReference type="Pfam" id="PF01569">
    <property type="entry name" value="PAP2"/>
    <property type="match status" value="1"/>
</dbReference>
<feature type="domain" description="Phosphatidic acid phosphatase type 2/haloperoxidase" evidence="9">
    <location>
        <begin position="112"/>
        <end position="255"/>
    </location>
</feature>
<evidence type="ECO:0000256" key="7">
    <source>
        <dbReference type="SAM" id="MobiDB-lite"/>
    </source>
</evidence>
<dbReference type="GO" id="GO:0006644">
    <property type="term" value="P:phospholipid metabolic process"/>
    <property type="evidence" value="ECO:0007669"/>
    <property type="project" value="InterPro"/>
</dbReference>
<dbReference type="Gene3D" id="1.20.144.10">
    <property type="entry name" value="Phosphatidic acid phosphatase type 2/haloperoxidase"/>
    <property type="match status" value="1"/>
</dbReference>
<evidence type="ECO:0000313" key="11">
    <source>
        <dbReference type="RefSeq" id="XP_010916470.1"/>
    </source>
</evidence>
<gene>
    <name evidence="11" type="primary">LOC105041274</name>
</gene>
<keyword evidence="10" id="KW-1185">Reference proteome</keyword>
<reference evidence="11" key="1">
    <citation type="submission" date="2025-08" db="UniProtKB">
        <authorList>
            <consortium name="RefSeq"/>
        </authorList>
    </citation>
    <scope>IDENTIFICATION</scope>
</reference>
<dbReference type="RefSeq" id="XP_010916470.1">
    <property type="nucleotide sequence ID" value="XM_010918168.3"/>
</dbReference>
<protein>
    <submittedName>
        <fullName evidence="11">Lipid phosphate phosphatase 2 isoform X1</fullName>
    </submittedName>
</protein>
<keyword evidence="5 8" id="KW-1133">Transmembrane helix</keyword>
<feature type="transmembrane region" description="Helical" evidence="8">
    <location>
        <begin position="110"/>
        <end position="131"/>
    </location>
</feature>
<name>A0A6I9QYC5_ELAGV</name>
<dbReference type="InterPro" id="IPR000326">
    <property type="entry name" value="PAP2/HPO"/>
</dbReference>
<dbReference type="InParanoid" id="A0A6I9QYC5"/>
<keyword evidence="3 8" id="KW-0812">Transmembrane</keyword>
<dbReference type="InterPro" id="IPR043216">
    <property type="entry name" value="PAP-like"/>
</dbReference>
<organism evidence="10 11">
    <name type="scientific">Elaeis guineensis var. tenera</name>
    <name type="common">Oil palm</name>
    <dbReference type="NCBI Taxonomy" id="51953"/>
    <lineage>
        <taxon>Eukaryota</taxon>
        <taxon>Viridiplantae</taxon>
        <taxon>Streptophyta</taxon>
        <taxon>Embryophyta</taxon>
        <taxon>Tracheophyta</taxon>
        <taxon>Spermatophyta</taxon>
        <taxon>Magnoliopsida</taxon>
        <taxon>Liliopsida</taxon>
        <taxon>Arecaceae</taxon>
        <taxon>Arecoideae</taxon>
        <taxon>Cocoseae</taxon>
        <taxon>Elaeidinae</taxon>
        <taxon>Elaeis</taxon>
    </lineage>
</organism>
<evidence type="ECO:0000256" key="5">
    <source>
        <dbReference type="ARBA" id="ARBA00022989"/>
    </source>
</evidence>
<dbReference type="KEGG" id="egu:105041274"/>
<dbReference type="SUPFAM" id="SSF48317">
    <property type="entry name" value="Acid phosphatase/Vanadium-dependent haloperoxidase"/>
    <property type="match status" value="1"/>
</dbReference>
<feature type="transmembrane region" description="Helical" evidence="8">
    <location>
        <begin position="181"/>
        <end position="197"/>
    </location>
</feature>
<evidence type="ECO:0000259" key="9">
    <source>
        <dbReference type="SMART" id="SM00014"/>
    </source>
</evidence>
<keyword evidence="4" id="KW-0378">Hydrolase</keyword>
<dbReference type="FunCoup" id="A0A6I9QYC5">
    <property type="interactions" value="2864"/>
</dbReference>
<evidence type="ECO:0000256" key="8">
    <source>
        <dbReference type="SAM" id="Phobius"/>
    </source>
</evidence>
<evidence type="ECO:0000256" key="2">
    <source>
        <dbReference type="ARBA" id="ARBA00008816"/>
    </source>
</evidence>
<feature type="transmembrane region" description="Helical" evidence="8">
    <location>
        <begin position="40"/>
        <end position="60"/>
    </location>
</feature>
<accession>A0A6I9QYC5</accession>
<dbReference type="GO" id="GO:0008195">
    <property type="term" value="F:phosphatidate phosphatase activity"/>
    <property type="evidence" value="ECO:0007669"/>
    <property type="project" value="TreeGrafter"/>
</dbReference>
<dbReference type="AlphaFoldDB" id="A0A6I9QYC5"/>